<dbReference type="AlphaFoldDB" id="A0A2D4K0J5"/>
<sequence>MCSMMVELLKIRFVVSSRRVKHSALAGRVGVGLGCCYCCPCWSFPLDHNPPWRWSRPALLSAVHFVLEAPRSFPWGAVKPPLFQRQLWKRLPDQSSSSALWAVKSKADLSSSQFLVGGSGGDLSWQGRINAPLQGAAAVPSNRRKERTL</sequence>
<proteinExistence type="predicted"/>
<reference evidence="1" key="2">
    <citation type="submission" date="2017-11" db="EMBL/GenBank/DDBJ databases">
        <title>Coralsnake Venomics: Analyses of Venom Gland Transcriptomes and Proteomes of Six Brazilian Taxa.</title>
        <authorList>
            <person name="Aird S.D."/>
            <person name="Jorge da Silva N."/>
            <person name="Qiu L."/>
            <person name="Villar-Briones A."/>
            <person name="Aparecida-Saddi V."/>
            <person name="Campos-Telles M.P."/>
            <person name="Grau M."/>
            <person name="Mikheyev A.S."/>
        </authorList>
    </citation>
    <scope>NUCLEOTIDE SEQUENCE</scope>
    <source>
        <tissue evidence="1">Venom_gland</tissue>
    </source>
</reference>
<dbReference type="EMBL" id="IACL01020409">
    <property type="protein sequence ID" value="LAB02218.1"/>
    <property type="molecule type" value="Transcribed_RNA"/>
</dbReference>
<protein>
    <submittedName>
        <fullName evidence="1">Uncharacterized protein</fullName>
    </submittedName>
</protein>
<organism evidence="1">
    <name type="scientific">Micrurus paraensis</name>
    <dbReference type="NCBI Taxonomy" id="1970185"/>
    <lineage>
        <taxon>Eukaryota</taxon>
        <taxon>Metazoa</taxon>
        <taxon>Chordata</taxon>
        <taxon>Craniata</taxon>
        <taxon>Vertebrata</taxon>
        <taxon>Euteleostomi</taxon>
        <taxon>Lepidosauria</taxon>
        <taxon>Squamata</taxon>
        <taxon>Bifurcata</taxon>
        <taxon>Unidentata</taxon>
        <taxon>Episquamata</taxon>
        <taxon>Toxicofera</taxon>
        <taxon>Serpentes</taxon>
        <taxon>Colubroidea</taxon>
        <taxon>Elapidae</taxon>
        <taxon>Elapinae</taxon>
        <taxon>Micrurus</taxon>
    </lineage>
</organism>
<accession>A0A2D4K0J5</accession>
<reference evidence="1" key="1">
    <citation type="submission" date="2017-07" db="EMBL/GenBank/DDBJ databases">
        <authorList>
            <person name="Mikheyev A."/>
            <person name="Grau M."/>
        </authorList>
    </citation>
    <scope>NUCLEOTIDE SEQUENCE</scope>
    <source>
        <tissue evidence="1">Venom_gland</tissue>
    </source>
</reference>
<name>A0A2D4K0J5_9SAUR</name>
<evidence type="ECO:0000313" key="1">
    <source>
        <dbReference type="EMBL" id="LAB02218.1"/>
    </source>
</evidence>